<dbReference type="AlphaFoldDB" id="A0A1Y6K4T6"/>
<dbReference type="EMBL" id="LT859958">
    <property type="protein sequence ID" value="SMX54634.1"/>
    <property type="molecule type" value="Genomic_DNA"/>
</dbReference>
<gene>
    <name evidence="2" type="ORF">CFX1CAM_1569</name>
</gene>
<reference evidence="3" key="1">
    <citation type="submission" date="2017-05" db="EMBL/GenBank/DDBJ databases">
        <authorList>
            <person name="Kirkegaard R."/>
            <person name="Mcilroy J S."/>
        </authorList>
    </citation>
    <scope>NUCLEOTIDE SEQUENCE [LARGE SCALE GENOMIC DNA]</scope>
</reference>
<name>A0A1Y6K4T6_9CHLR</name>
<keyword evidence="3" id="KW-1185">Reference proteome</keyword>
<dbReference type="OrthoDB" id="166504at2"/>
<keyword evidence="1" id="KW-0812">Transmembrane</keyword>
<keyword evidence="1" id="KW-1133">Transmembrane helix</keyword>
<proteinExistence type="predicted"/>
<accession>A0A1Y6K4T6</accession>
<dbReference type="Proteomes" id="UP000195514">
    <property type="component" value="Chromosome I"/>
</dbReference>
<feature type="transmembrane region" description="Helical" evidence="1">
    <location>
        <begin position="12"/>
        <end position="40"/>
    </location>
</feature>
<evidence type="ECO:0000313" key="2">
    <source>
        <dbReference type="EMBL" id="SMX54634.1"/>
    </source>
</evidence>
<evidence type="ECO:0000256" key="1">
    <source>
        <dbReference type="SAM" id="Phobius"/>
    </source>
</evidence>
<dbReference type="RefSeq" id="WP_087862459.1">
    <property type="nucleotide sequence ID" value="NZ_LT859958.1"/>
</dbReference>
<dbReference type="KEGG" id="abat:CFX1CAM_1569"/>
<organism evidence="2 3">
    <name type="scientific">Candidatus Brevifilum fermentans</name>
    <dbReference type="NCBI Taxonomy" id="1986204"/>
    <lineage>
        <taxon>Bacteria</taxon>
        <taxon>Bacillati</taxon>
        <taxon>Chloroflexota</taxon>
        <taxon>Anaerolineae</taxon>
        <taxon>Anaerolineales</taxon>
        <taxon>Anaerolineaceae</taxon>
        <taxon>Candidatus Brevifilum</taxon>
    </lineage>
</organism>
<evidence type="ECO:0008006" key="4">
    <source>
        <dbReference type="Google" id="ProtNLM"/>
    </source>
</evidence>
<evidence type="ECO:0000313" key="3">
    <source>
        <dbReference type="Proteomes" id="UP000195514"/>
    </source>
</evidence>
<keyword evidence="1" id="KW-0472">Membrane</keyword>
<sequence length="168" mass="18129">MIPDQPKRHKIISILNPVTLMTAAILTVGLVLISLVILFFGRNPTTGASTIPETTLIPAPTLTPRVIDPTRTPTPTPTSIFFLPEGVIGIGIYVQVTGTDGAGLRMRAEPGLGAAINFSAMDSEVFLVIDGPVTLDGHTWWHLEAPYDRNRNGWSSANFLSPIKEDID</sequence>
<protein>
    <recommendedName>
        <fullName evidence="4">SH3b domain-containing protein</fullName>
    </recommendedName>
</protein>